<keyword evidence="1" id="KW-0812">Transmembrane</keyword>
<evidence type="ECO:0000313" key="3">
    <source>
        <dbReference type="Proteomes" id="UP000723714"/>
    </source>
</evidence>
<dbReference type="RefSeq" id="WP_216243581.1">
    <property type="nucleotide sequence ID" value="NZ_JABACJ020000016.1"/>
</dbReference>
<evidence type="ECO:0000313" key="2">
    <source>
        <dbReference type="EMBL" id="MBU3877247.1"/>
    </source>
</evidence>
<keyword evidence="3" id="KW-1185">Reference proteome</keyword>
<keyword evidence="1" id="KW-1133">Transmembrane helix</keyword>
<feature type="transmembrane region" description="Helical" evidence="1">
    <location>
        <begin position="160"/>
        <end position="180"/>
    </location>
</feature>
<proteinExistence type="predicted"/>
<name>A0ABS6D6L4_9FIRM</name>
<feature type="transmembrane region" description="Helical" evidence="1">
    <location>
        <begin position="200"/>
        <end position="221"/>
    </location>
</feature>
<keyword evidence="1" id="KW-0472">Membrane</keyword>
<comment type="caution">
    <text evidence="2">The sequence shown here is derived from an EMBL/GenBank/DDBJ whole genome shotgun (WGS) entry which is preliminary data.</text>
</comment>
<evidence type="ECO:0000256" key="1">
    <source>
        <dbReference type="SAM" id="Phobius"/>
    </source>
</evidence>
<feature type="transmembrane region" description="Helical" evidence="1">
    <location>
        <begin position="91"/>
        <end position="119"/>
    </location>
</feature>
<organism evidence="2 3">
    <name type="scientific">Faecalicatena faecalis</name>
    <dbReference type="NCBI Taxonomy" id="2726362"/>
    <lineage>
        <taxon>Bacteria</taxon>
        <taxon>Bacillati</taxon>
        <taxon>Bacillota</taxon>
        <taxon>Clostridia</taxon>
        <taxon>Lachnospirales</taxon>
        <taxon>Lachnospiraceae</taxon>
        <taxon>Faecalicatena</taxon>
    </lineage>
</organism>
<reference evidence="2 3" key="1">
    <citation type="submission" date="2021-06" db="EMBL/GenBank/DDBJ databases">
        <title>Faecalicatena sp. nov. isolated from porcine feces.</title>
        <authorList>
            <person name="Oh B.S."/>
            <person name="Lee J.H."/>
        </authorList>
    </citation>
    <scope>NUCLEOTIDE SEQUENCE [LARGE SCALE GENOMIC DNA]</scope>
    <source>
        <strain evidence="2 3">AGMB00832</strain>
    </source>
</reference>
<protein>
    <recommendedName>
        <fullName evidence="4">ABC-2 family transporter</fullName>
    </recommendedName>
</protein>
<gene>
    <name evidence="2" type="ORF">HGO97_015685</name>
</gene>
<evidence type="ECO:0008006" key="4">
    <source>
        <dbReference type="Google" id="ProtNLM"/>
    </source>
</evidence>
<feature type="transmembrane region" description="Helical" evidence="1">
    <location>
        <begin position="12"/>
        <end position="35"/>
    </location>
</feature>
<sequence length="228" mass="25187">MGNLLNAELYKIIHRSTIGICLVFTVVIEFVNGFLHGGNQIGTLTLLIEIIGLVSCALFAGLFTCADFSSRTIFHAVTSGKNRISVWFSRYLTFLITSFILLLVNQFAVFASFLLFHGIDRILTINELLSIALYTVSGIIYDLCLVSFFFFVAMQVRESGVSIAVSVVLTGIMISSSGILWVDRIFPLPNPRSILDSIPISSLCPVLLLTLLLILSNVLLFQKRDILS</sequence>
<dbReference type="EMBL" id="JABACJ020000016">
    <property type="protein sequence ID" value="MBU3877247.1"/>
    <property type="molecule type" value="Genomic_DNA"/>
</dbReference>
<feature type="transmembrane region" description="Helical" evidence="1">
    <location>
        <begin position="41"/>
        <end position="63"/>
    </location>
</feature>
<accession>A0ABS6D6L4</accession>
<dbReference type="Proteomes" id="UP000723714">
    <property type="component" value="Unassembled WGS sequence"/>
</dbReference>
<feature type="transmembrane region" description="Helical" evidence="1">
    <location>
        <begin position="131"/>
        <end position="153"/>
    </location>
</feature>